<evidence type="ECO:0000313" key="2">
    <source>
        <dbReference type="Proteomes" id="UP000186817"/>
    </source>
</evidence>
<protein>
    <submittedName>
        <fullName evidence="1">Uncharacterized protein</fullName>
    </submittedName>
</protein>
<dbReference type="Proteomes" id="UP000186817">
    <property type="component" value="Unassembled WGS sequence"/>
</dbReference>
<dbReference type="OrthoDB" id="6738456at2759"/>
<dbReference type="AlphaFoldDB" id="A0A1Q9EYT1"/>
<organism evidence="1 2">
    <name type="scientific">Symbiodinium microadriaticum</name>
    <name type="common">Dinoflagellate</name>
    <name type="synonym">Zooxanthella microadriatica</name>
    <dbReference type="NCBI Taxonomy" id="2951"/>
    <lineage>
        <taxon>Eukaryota</taxon>
        <taxon>Sar</taxon>
        <taxon>Alveolata</taxon>
        <taxon>Dinophyceae</taxon>
        <taxon>Suessiales</taxon>
        <taxon>Symbiodiniaceae</taxon>
        <taxon>Symbiodinium</taxon>
    </lineage>
</organism>
<sequence length="120" mass="13437">MLWLNMPFWSLCASGDTKVIYLFTTNGRSNTAVKRLSAPGRNLANTGTKYHSLFADDADPRPFFNSTLKFHVLNLQIPLDVKSLHVVEVDTENKPGKIYDGYKSDDGFLYIAYSAENTLG</sequence>
<dbReference type="InterPro" id="IPR029071">
    <property type="entry name" value="Ubiquitin-like_domsf"/>
</dbReference>
<dbReference type="EMBL" id="LSRX01000040">
    <property type="protein sequence ID" value="OLQ12596.1"/>
    <property type="molecule type" value="Genomic_DNA"/>
</dbReference>
<dbReference type="SUPFAM" id="SSF54236">
    <property type="entry name" value="Ubiquitin-like"/>
    <property type="match status" value="1"/>
</dbReference>
<accession>A0A1Q9EYT1</accession>
<comment type="caution">
    <text evidence="1">The sequence shown here is derived from an EMBL/GenBank/DDBJ whole genome shotgun (WGS) entry which is preliminary data.</text>
</comment>
<keyword evidence="2" id="KW-1185">Reference proteome</keyword>
<evidence type="ECO:0000313" key="1">
    <source>
        <dbReference type="EMBL" id="OLQ12596.1"/>
    </source>
</evidence>
<reference evidence="1 2" key="1">
    <citation type="submission" date="2016-02" db="EMBL/GenBank/DDBJ databases">
        <title>Genome analysis of coral dinoflagellate symbionts highlights evolutionary adaptations to a symbiotic lifestyle.</title>
        <authorList>
            <person name="Aranda M."/>
            <person name="Li Y."/>
            <person name="Liew Y.J."/>
            <person name="Baumgarten S."/>
            <person name="Simakov O."/>
            <person name="Wilson M."/>
            <person name="Piel J."/>
            <person name="Ashoor H."/>
            <person name="Bougouffa S."/>
            <person name="Bajic V.B."/>
            <person name="Ryu T."/>
            <person name="Ravasi T."/>
            <person name="Bayer T."/>
            <person name="Micklem G."/>
            <person name="Kim H."/>
            <person name="Bhak J."/>
            <person name="Lajeunesse T.C."/>
            <person name="Voolstra C.R."/>
        </authorList>
    </citation>
    <scope>NUCLEOTIDE SEQUENCE [LARGE SCALE GENOMIC DNA]</scope>
    <source>
        <strain evidence="1 2">CCMP2467</strain>
    </source>
</reference>
<gene>
    <name evidence="1" type="ORF">AK812_SmicGene3462</name>
</gene>
<name>A0A1Q9EYT1_SYMMI</name>
<proteinExistence type="predicted"/>
<dbReference type="Gene3D" id="3.10.20.90">
    <property type="entry name" value="Phosphatidylinositol 3-kinase Catalytic Subunit, Chain A, domain 1"/>
    <property type="match status" value="1"/>
</dbReference>